<dbReference type="PANTHER" id="PTHR33639:SF2">
    <property type="entry name" value="DUF393 DOMAIN-CONTAINING PROTEIN"/>
    <property type="match status" value="1"/>
</dbReference>
<dbReference type="InterPro" id="IPR007263">
    <property type="entry name" value="DCC1-like"/>
</dbReference>
<accession>A0A1I3BCS6</accession>
<protein>
    <submittedName>
        <fullName evidence="2">Predicted thiol-disulfide oxidoreductase YuxK, DCC family</fullName>
    </submittedName>
</protein>
<evidence type="ECO:0000256" key="1">
    <source>
        <dbReference type="SAM" id="MobiDB-lite"/>
    </source>
</evidence>
<dbReference type="InterPro" id="IPR052927">
    <property type="entry name" value="DCC_oxidoreductase"/>
</dbReference>
<feature type="compositionally biased region" description="Low complexity" evidence="1">
    <location>
        <begin position="1"/>
        <end position="12"/>
    </location>
</feature>
<dbReference type="PANTHER" id="PTHR33639">
    <property type="entry name" value="THIOL-DISULFIDE OXIDOREDUCTASE DCC"/>
    <property type="match status" value="1"/>
</dbReference>
<proteinExistence type="predicted"/>
<dbReference type="RefSeq" id="WP_149784703.1">
    <property type="nucleotide sequence ID" value="NZ_BAAADP010000001.1"/>
</dbReference>
<evidence type="ECO:0000313" key="2">
    <source>
        <dbReference type="EMBL" id="SFH60082.1"/>
    </source>
</evidence>
<dbReference type="GO" id="GO:0015035">
    <property type="term" value="F:protein-disulfide reductase activity"/>
    <property type="evidence" value="ECO:0007669"/>
    <property type="project" value="InterPro"/>
</dbReference>
<keyword evidence="3" id="KW-1185">Reference proteome</keyword>
<dbReference type="AlphaFoldDB" id="A0A1I3BCS6"/>
<name>A0A1I3BCS6_9EURY</name>
<sequence>MVPKPGDSGDTGAADDADDVGAANVADDAEDTGDANADDADDATSPPETPVVLFDGVCNLCNGVIQFLIPRDPEGRLKYAALQSEPGQALLERHDFPTEEFDSFVLVEGDRTYTKSGAAIRIAELLGWPYRIAGIGRIVPRPIRDRLYEFVADNRYDWFGRKDQCMVPDEDVSDRFLS</sequence>
<feature type="compositionally biased region" description="Acidic residues" evidence="1">
    <location>
        <begin position="27"/>
        <end position="42"/>
    </location>
</feature>
<dbReference type="EMBL" id="FOPZ01000011">
    <property type="protein sequence ID" value="SFH60082.1"/>
    <property type="molecule type" value="Genomic_DNA"/>
</dbReference>
<gene>
    <name evidence="2" type="ORF">SAMN04488066_11185</name>
</gene>
<organism evidence="2 3">
    <name type="scientific">Halorubrum aquaticum</name>
    <dbReference type="NCBI Taxonomy" id="387340"/>
    <lineage>
        <taxon>Archaea</taxon>
        <taxon>Methanobacteriati</taxon>
        <taxon>Methanobacteriota</taxon>
        <taxon>Stenosarchaea group</taxon>
        <taxon>Halobacteria</taxon>
        <taxon>Halobacteriales</taxon>
        <taxon>Haloferacaceae</taxon>
        <taxon>Halorubrum</taxon>
    </lineage>
</organism>
<dbReference type="OrthoDB" id="340558at2157"/>
<reference evidence="2 3" key="1">
    <citation type="submission" date="2016-10" db="EMBL/GenBank/DDBJ databases">
        <authorList>
            <person name="Varghese N."/>
            <person name="Submissions S."/>
        </authorList>
    </citation>
    <scope>NUCLEOTIDE SEQUENCE [LARGE SCALE GENOMIC DNA]</scope>
    <source>
        <strain evidence="2 3">CGMCC 1.6377</strain>
    </source>
</reference>
<dbReference type="Proteomes" id="UP000323537">
    <property type="component" value="Unassembled WGS sequence"/>
</dbReference>
<dbReference type="Pfam" id="PF04134">
    <property type="entry name" value="DCC1-like"/>
    <property type="match status" value="1"/>
</dbReference>
<evidence type="ECO:0000313" key="3">
    <source>
        <dbReference type="Proteomes" id="UP000323537"/>
    </source>
</evidence>
<feature type="region of interest" description="Disordered" evidence="1">
    <location>
        <begin position="1"/>
        <end position="48"/>
    </location>
</feature>